<dbReference type="GO" id="GO:0006364">
    <property type="term" value="P:rRNA processing"/>
    <property type="evidence" value="ECO:0007669"/>
    <property type="project" value="InterPro"/>
</dbReference>
<proteinExistence type="predicted"/>
<evidence type="ECO:0000259" key="3">
    <source>
        <dbReference type="Pfam" id="PF04192"/>
    </source>
</evidence>
<dbReference type="PANTHER" id="PTHR22840:SF12">
    <property type="entry name" value="WD REPEAT-CONTAINING PROTEIN 36"/>
    <property type="match status" value="1"/>
</dbReference>
<keyword evidence="6" id="KW-1185">Reference proteome</keyword>
<evidence type="ECO:0000259" key="4">
    <source>
        <dbReference type="Pfam" id="PF25171"/>
    </source>
</evidence>
<dbReference type="InterPro" id="IPR015943">
    <property type="entry name" value="WD40/YVTN_repeat-like_dom_sf"/>
</dbReference>
<evidence type="ECO:0000256" key="2">
    <source>
        <dbReference type="SAM" id="MobiDB-lite"/>
    </source>
</evidence>
<reference evidence="5 6" key="1">
    <citation type="submission" date="2014-11" db="EMBL/GenBank/DDBJ databases">
        <authorList>
            <person name="Zhu J."/>
            <person name="Qi W."/>
            <person name="Song R."/>
        </authorList>
    </citation>
    <scope>NUCLEOTIDE SEQUENCE [LARGE SCALE GENOMIC DNA]</scope>
</reference>
<organism evidence="5 6">
    <name type="scientific">Vitrella brassicaformis (strain CCMP3155)</name>
    <dbReference type="NCBI Taxonomy" id="1169540"/>
    <lineage>
        <taxon>Eukaryota</taxon>
        <taxon>Sar</taxon>
        <taxon>Alveolata</taxon>
        <taxon>Colpodellida</taxon>
        <taxon>Vitrellaceae</taxon>
        <taxon>Vitrella</taxon>
    </lineage>
</organism>
<dbReference type="AlphaFoldDB" id="A0A0G4EL08"/>
<dbReference type="SMART" id="SM00320">
    <property type="entry name" value="WD40"/>
    <property type="match status" value="8"/>
</dbReference>
<dbReference type="Proteomes" id="UP000041254">
    <property type="component" value="Unassembled WGS sequence"/>
</dbReference>
<evidence type="ECO:0000313" key="6">
    <source>
        <dbReference type="Proteomes" id="UP000041254"/>
    </source>
</evidence>
<feature type="region of interest" description="Disordered" evidence="2">
    <location>
        <begin position="674"/>
        <end position="719"/>
    </location>
</feature>
<dbReference type="SUPFAM" id="SSF50998">
    <property type="entry name" value="Quinoprotein alcohol dehydrogenase-like"/>
    <property type="match status" value="2"/>
</dbReference>
<dbReference type="InParanoid" id="A0A0G4EL08"/>
<sequence>MSQRPTPHSLRSSNLFYPARTIGLVTDRIPFQYSQMGNDAFLVVSVGRAYQVMDARRLRLAYIGHQGGDKIRAMCADKETVFVAVKRDIVGYRRLKEVHRFSGHRKSASGLHLFGRTLMSWNENELKFWDLDTNAEVPSPALPADFSISCLLHPPTYLNKVLIASTAGDLQIWNTRTLELIHHLTCIPTATTGTRDTVTCMVTSPAFDVVGVGFASGRIVVCDIRKDEVLIEFRQQQGGVTCLAFRYDGVGMLVSGATGGEVVVWDLDKQQFHSTEENAHAGRVVQATFSSDGPFLFTQGEDNSIVKWVFDRADGGMREVKARRGHIGAVHHLAFYDDEGKELLSCSTFDNKGILGKTSFIQQHQNLHFSQKALRKRHDKWSPPHQHLPPIVDVAFAYSRHFDWPNVATVHKGEHEVYLWSGHDKTLVPRTLSLRHEKQRPPTLPAATAVAISGCGNFAVVGYEDGQMHRYNLQSSLHRNSYLRKDSDWSDRAHRSRVSHVAILHSQTLLSASNHPKDICLCVWSLHSHQLEHEIAIQPTTAPAGPVTMFRCMGVLAAVALTSGVVCVVDLQSESVVREFGGLTTVTDLAFSPDGRWLAVGCIDSCLYVYDLFASSLIDWVRFQSPPLAVVFEPNGVFLLTSHTHSKGGTFVWANKHVFDPYLRAPLLSGVPTQPIDIEEPTITKQVADDEGEDLTEEKDGQQETDGVEPAHGDEVENGGVVEPLHEGALTLSGVPQGKLQAILYLEQIRERNKPREPPKPPPKAPFFLPTRYEGVDLKFAPLAADEALVEDEEGGESERAEQPTAKRVRRSASGMTAFQRLVKKGKYDAMLNALKGMTPSGVHVALSQLGPLAGGTIKEIISVLGFFEHYLDRRDEADLIQTLLYTFLQFHHHWLFGDPDPSTDPSEHAALIDAASRVVSRLDDDWKVLDHQFQHLFCSIKLLTHLQMET</sequence>
<dbReference type="FunCoup" id="A0A0G4EL08">
    <property type="interactions" value="487"/>
</dbReference>
<feature type="domain" description="WDR36/Utp21 C-terminal" evidence="3">
    <location>
        <begin position="726"/>
        <end position="944"/>
    </location>
</feature>
<dbReference type="Pfam" id="PF25171">
    <property type="entry name" value="Beta-prop_WDR36-Utp21_1st"/>
    <property type="match status" value="1"/>
</dbReference>
<dbReference type="PROSITE" id="PS50082">
    <property type="entry name" value="WD_REPEATS_2"/>
    <property type="match status" value="2"/>
</dbReference>
<dbReference type="STRING" id="1169540.A0A0G4EL08"/>
<dbReference type="EMBL" id="CDMY01000257">
    <property type="protein sequence ID" value="CEL97866.1"/>
    <property type="molecule type" value="Genomic_DNA"/>
</dbReference>
<name>A0A0G4EL08_VITBC</name>
<dbReference type="OMA" id="CIYAWRA"/>
<gene>
    <name evidence="5" type="ORF">Vbra_5117</name>
</gene>
<feature type="region of interest" description="Disordered" evidence="2">
    <location>
        <begin position="790"/>
        <end position="811"/>
    </location>
</feature>
<protein>
    <submittedName>
        <fullName evidence="5">Uncharacterized protein</fullName>
    </submittedName>
</protein>
<dbReference type="Pfam" id="PF25168">
    <property type="entry name" value="Beta-prop_WDR36-Utp21_2nd"/>
    <property type="match status" value="1"/>
</dbReference>
<dbReference type="PANTHER" id="PTHR22840">
    <property type="entry name" value="WD REPEAT-CONTAINING PROTEIN 36"/>
    <property type="match status" value="1"/>
</dbReference>
<dbReference type="OrthoDB" id="10250769at2759"/>
<feature type="repeat" description="WD" evidence="1">
    <location>
        <begin position="233"/>
        <end position="275"/>
    </location>
</feature>
<evidence type="ECO:0000313" key="5">
    <source>
        <dbReference type="EMBL" id="CEL97866.1"/>
    </source>
</evidence>
<dbReference type="InterPro" id="IPR059157">
    <property type="entry name" value="WDR36-Utp21_N"/>
</dbReference>
<accession>A0A0G4EL08</accession>
<dbReference type="GO" id="GO:0034388">
    <property type="term" value="C:Pwp2p-containing subcomplex of 90S preribosome"/>
    <property type="evidence" value="ECO:0007669"/>
    <property type="project" value="TreeGrafter"/>
</dbReference>
<keyword evidence="1" id="KW-0853">WD repeat</keyword>
<dbReference type="VEuPathDB" id="CryptoDB:Vbra_5117"/>
<dbReference type="PhylomeDB" id="A0A0G4EL08"/>
<dbReference type="Pfam" id="PF04192">
    <property type="entry name" value="Utp21"/>
    <property type="match status" value="1"/>
</dbReference>
<feature type="repeat" description="WD" evidence="1">
    <location>
        <begin position="277"/>
        <end position="308"/>
    </location>
</feature>
<dbReference type="InterPro" id="IPR001680">
    <property type="entry name" value="WD40_rpt"/>
</dbReference>
<feature type="domain" description="WDR36/Utp21 N-terminal" evidence="4">
    <location>
        <begin position="43"/>
        <end position="311"/>
    </location>
</feature>
<dbReference type="InterPro" id="IPR011047">
    <property type="entry name" value="Quinoprotein_ADH-like_sf"/>
</dbReference>
<dbReference type="Gene3D" id="2.130.10.10">
    <property type="entry name" value="YVTN repeat-like/Quinoprotein amine dehydrogenase"/>
    <property type="match status" value="2"/>
</dbReference>
<dbReference type="GO" id="GO:0032040">
    <property type="term" value="C:small-subunit processome"/>
    <property type="evidence" value="ECO:0007669"/>
    <property type="project" value="InterPro"/>
</dbReference>
<dbReference type="InterPro" id="IPR007319">
    <property type="entry name" value="WDR36/Utp21_C"/>
</dbReference>
<evidence type="ECO:0000256" key="1">
    <source>
        <dbReference type="PROSITE-ProRule" id="PRU00221"/>
    </source>
</evidence>